<dbReference type="EMBL" id="CP032125">
    <property type="protein sequence ID" value="AXX98817.1"/>
    <property type="molecule type" value="Genomic_DNA"/>
</dbReference>
<dbReference type="Pfam" id="PF00753">
    <property type="entry name" value="Lactamase_B"/>
    <property type="match status" value="1"/>
</dbReference>
<dbReference type="PANTHER" id="PTHR43705">
    <property type="entry name" value="HYDROXYACYLGLUTATHIONE HYDROLASE"/>
    <property type="match status" value="1"/>
</dbReference>
<keyword evidence="6 7" id="KW-0862">Zinc</keyword>
<feature type="binding site" evidence="7">
    <location>
        <position position="61"/>
    </location>
    <ligand>
        <name>Zn(2+)</name>
        <dbReference type="ChEBI" id="CHEBI:29105"/>
        <label>2</label>
    </ligand>
</feature>
<feature type="binding site" evidence="7">
    <location>
        <position position="58"/>
    </location>
    <ligand>
        <name>Zn(2+)</name>
        <dbReference type="ChEBI" id="CHEBI:29105"/>
        <label>1</label>
    </ligand>
</feature>
<feature type="binding site" evidence="7">
    <location>
        <position position="171"/>
    </location>
    <ligand>
        <name>Zn(2+)</name>
        <dbReference type="ChEBI" id="CHEBI:29105"/>
        <label>2</label>
    </ligand>
</feature>
<dbReference type="SUPFAM" id="SSF56281">
    <property type="entry name" value="Metallo-hydrolase/oxidoreductase"/>
    <property type="match status" value="1"/>
</dbReference>
<evidence type="ECO:0000256" key="6">
    <source>
        <dbReference type="ARBA" id="ARBA00022833"/>
    </source>
</evidence>
<evidence type="ECO:0000259" key="8">
    <source>
        <dbReference type="SMART" id="SM00849"/>
    </source>
</evidence>
<dbReference type="GO" id="GO:0004416">
    <property type="term" value="F:hydroxyacylglutathione hydrolase activity"/>
    <property type="evidence" value="ECO:0007669"/>
    <property type="project" value="UniProtKB-UniRule"/>
</dbReference>
<reference evidence="9 10" key="1">
    <citation type="submission" date="2018-09" db="EMBL/GenBank/DDBJ databases">
        <title>Profundibacter amoris BAR1 gen. nov., sp. nov., a new member of the Roseobacter clade isolated at Lokis Castle Vent Field on the Arctic Mid-Oceanic Ridge.</title>
        <authorList>
            <person name="Le Moine Bauer S."/>
            <person name="Sjoeberg A.G."/>
            <person name="L'Haridon S."/>
            <person name="Stokke R."/>
            <person name="Roalkvam I."/>
            <person name="Steen I.H."/>
            <person name="Dahle H."/>
        </authorList>
    </citation>
    <scope>NUCLEOTIDE SEQUENCE [LARGE SCALE GENOMIC DNA]</scope>
    <source>
        <strain evidence="9 10">BAR1</strain>
    </source>
</reference>
<dbReference type="RefSeq" id="WP_118943471.1">
    <property type="nucleotide sequence ID" value="NZ_CP032125.1"/>
</dbReference>
<dbReference type="UniPathway" id="UPA00619">
    <property type="reaction ID" value="UER00676"/>
</dbReference>
<comment type="pathway">
    <text evidence="2 7">Secondary metabolite metabolism; methylglyoxal degradation; (R)-lactate from methylglyoxal: step 2/2.</text>
</comment>
<keyword evidence="5 7" id="KW-0378">Hydrolase</keyword>
<evidence type="ECO:0000313" key="9">
    <source>
        <dbReference type="EMBL" id="AXX98817.1"/>
    </source>
</evidence>
<evidence type="ECO:0000313" key="10">
    <source>
        <dbReference type="Proteomes" id="UP000261704"/>
    </source>
</evidence>
<feature type="binding site" evidence="7">
    <location>
        <position position="133"/>
    </location>
    <ligand>
        <name>Zn(2+)</name>
        <dbReference type="ChEBI" id="CHEBI:29105"/>
        <label>1</label>
    </ligand>
</feature>
<evidence type="ECO:0000256" key="5">
    <source>
        <dbReference type="ARBA" id="ARBA00022801"/>
    </source>
</evidence>
<dbReference type="InterPro" id="IPR036866">
    <property type="entry name" value="RibonucZ/Hydroxyglut_hydro"/>
</dbReference>
<evidence type="ECO:0000256" key="7">
    <source>
        <dbReference type="HAMAP-Rule" id="MF_01374"/>
    </source>
</evidence>
<gene>
    <name evidence="7 9" type="primary">gloB</name>
    <name evidence="9" type="ORF">BAR1_13310</name>
</gene>
<dbReference type="InterPro" id="IPR035680">
    <property type="entry name" value="Clx_II_MBL"/>
</dbReference>
<proteinExistence type="inferred from homology"/>
<dbReference type="OrthoDB" id="9802248at2"/>
<dbReference type="NCBIfam" id="TIGR03413">
    <property type="entry name" value="GSH_gloB"/>
    <property type="match status" value="1"/>
</dbReference>
<keyword evidence="4 7" id="KW-0479">Metal-binding</keyword>
<protein>
    <recommendedName>
        <fullName evidence="7">Hydroxyacylglutathione hydrolase</fullName>
        <ecNumber evidence="7">3.1.2.6</ecNumber>
    </recommendedName>
    <alternativeName>
        <fullName evidence="7">Glyoxalase II</fullName>
        <shortName evidence="7">Glx II</shortName>
    </alternativeName>
</protein>
<dbReference type="GO" id="GO:0019243">
    <property type="term" value="P:methylglyoxal catabolic process to D-lactate via S-lactoyl-glutathione"/>
    <property type="evidence" value="ECO:0007669"/>
    <property type="project" value="UniProtKB-UniRule"/>
</dbReference>
<dbReference type="InterPro" id="IPR032282">
    <property type="entry name" value="HAGH_C"/>
</dbReference>
<feature type="binding site" evidence="7">
    <location>
        <position position="114"/>
    </location>
    <ligand>
        <name>Zn(2+)</name>
        <dbReference type="ChEBI" id="CHEBI:29105"/>
        <label>1</label>
    </ligand>
</feature>
<name>A0A347UIY9_9RHOB</name>
<comment type="subunit">
    <text evidence="7">Monomer.</text>
</comment>
<dbReference type="AlphaFoldDB" id="A0A347UIY9"/>
<comment type="similarity">
    <text evidence="3 7">Belongs to the metallo-beta-lactamase superfamily. Glyoxalase II family.</text>
</comment>
<accession>A0A347UIY9</accession>
<dbReference type="PIRSF" id="PIRSF005457">
    <property type="entry name" value="Glx"/>
    <property type="match status" value="1"/>
</dbReference>
<dbReference type="KEGG" id="pamo:BAR1_13310"/>
<feature type="domain" description="Metallo-beta-lactamase" evidence="8">
    <location>
        <begin position="13"/>
        <end position="171"/>
    </location>
</feature>
<evidence type="ECO:0000256" key="4">
    <source>
        <dbReference type="ARBA" id="ARBA00022723"/>
    </source>
</evidence>
<dbReference type="Proteomes" id="UP000261704">
    <property type="component" value="Chromosome"/>
</dbReference>
<sequence>MSLQIATIPCREDNYAFLLHDKDSGETALVDAPEAAPVIEVLESRGWTLTHILITHHHYDHIDGVEELRAKYGAKVVGAKADAARLPALDIAVSEGDIIKIGENEGKVLNVSGHCDNHLAFHFPRSFAVFTADSLMALGCGRLFEGTPEQMWRSLSKIAALPEMTIVYSGHEYTAANATFAYTIEPGNAALKDRILQIIEARAQKMPTVPSLLTDELATNPFLRPQSPEIRQRLGMESATDTEVFAEIRRRKDNFKGTEMPDITEEPCNCAYE</sequence>
<evidence type="ECO:0000256" key="1">
    <source>
        <dbReference type="ARBA" id="ARBA00001623"/>
    </source>
</evidence>
<feature type="binding site" evidence="7">
    <location>
        <position position="60"/>
    </location>
    <ligand>
        <name>Zn(2+)</name>
        <dbReference type="ChEBI" id="CHEBI:29105"/>
        <label>2</label>
    </ligand>
</feature>
<comment type="function">
    <text evidence="7">Thiolesterase that catalyzes the hydrolysis of S-D-lactoyl-glutathione to form glutathione and D-lactic acid.</text>
</comment>
<dbReference type="HAMAP" id="MF_01374">
    <property type="entry name" value="Glyoxalase_2"/>
    <property type="match status" value="1"/>
</dbReference>
<dbReference type="InterPro" id="IPR050110">
    <property type="entry name" value="Glyoxalase_II_hydrolase"/>
</dbReference>
<dbReference type="Gene3D" id="3.60.15.10">
    <property type="entry name" value="Ribonuclease Z/Hydroxyacylglutathione hydrolase-like"/>
    <property type="match status" value="1"/>
</dbReference>
<feature type="binding site" evidence="7">
    <location>
        <position position="133"/>
    </location>
    <ligand>
        <name>Zn(2+)</name>
        <dbReference type="ChEBI" id="CHEBI:29105"/>
        <label>2</label>
    </ligand>
</feature>
<dbReference type="InterPro" id="IPR001279">
    <property type="entry name" value="Metallo-B-lactamas"/>
</dbReference>
<organism evidence="9 10">
    <name type="scientific">Profundibacter amoris</name>
    <dbReference type="NCBI Taxonomy" id="2171755"/>
    <lineage>
        <taxon>Bacteria</taxon>
        <taxon>Pseudomonadati</taxon>
        <taxon>Pseudomonadota</taxon>
        <taxon>Alphaproteobacteria</taxon>
        <taxon>Rhodobacterales</taxon>
        <taxon>Paracoccaceae</taxon>
        <taxon>Profundibacter</taxon>
    </lineage>
</organism>
<dbReference type="GO" id="GO:0046872">
    <property type="term" value="F:metal ion binding"/>
    <property type="evidence" value="ECO:0007669"/>
    <property type="project" value="UniProtKB-KW"/>
</dbReference>
<comment type="catalytic activity">
    <reaction evidence="1 7">
        <text>an S-(2-hydroxyacyl)glutathione + H2O = a 2-hydroxy carboxylate + glutathione + H(+)</text>
        <dbReference type="Rhea" id="RHEA:21864"/>
        <dbReference type="ChEBI" id="CHEBI:15377"/>
        <dbReference type="ChEBI" id="CHEBI:15378"/>
        <dbReference type="ChEBI" id="CHEBI:57925"/>
        <dbReference type="ChEBI" id="CHEBI:58896"/>
        <dbReference type="ChEBI" id="CHEBI:71261"/>
        <dbReference type="EC" id="3.1.2.6"/>
    </reaction>
</comment>
<dbReference type="EC" id="3.1.2.6" evidence="7"/>
<dbReference type="Pfam" id="PF16123">
    <property type="entry name" value="HAGH_C"/>
    <property type="match status" value="1"/>
</dbReference>
<comment type="cofactor">
    <cofactor evidence="7">
        <name>Zn(2+)</name>
        <dbReference type="ChEBI" id="CHEBI:29105"/>
    </cofactor>
    <text evidence="7">Binds 2 Zn(2+) ions per subunit.</text>
</comment>
<evidence type="ECO:0000256" key="3">
    <source>
        <dbReference type="ARBA" id="ARBA00006759"/>
    </source>
</evidence>
<dbReference type="SMART" id="SM00849">
    <property type="entry name" value="Lactamase_B"/>
    <property type="match status" value="1"/>
</dbReference>
<dbReference type="CDD" id="cd07723">
    <property type="entry name" value="hydroxyacylglutathione_hydrolase_MBL-fold"/>
    <property type="match status" value="1"/>
</dbReference>
<evidence type="ECO:0000256" key="2">
    <source>
        <dbReference type="ARBA" id="ARBA00004963"/>
    </source>
</evidence>
<keyword evidence="10" id="KW-1185">Reference proteome</keyword>
<dbReference type="PANTHER" id="PTHR43705:SF1">
    <property type="entry name" value="HYDROXYACYLGLUTATHIONE HYDROLASE GLOB"/>
    <property type="match status" value="1"/>
</dbReference>
<dbReference type="InterPro" id="IPR017782">
    <property type="entry name" value="Hydroxyacylglutathione_Hdrlase"/>
</dbReference>
<feature type="binding site" evidence="7">
    <location>
        <position position="56"/>
    </location>
    <ligand>
        <name>Zn(2+)</name>
        <dbReference type="ChEBI" id="CHEBI:29105"/>
        <label>1</label>
    </ligand>
</feature>